<name>B8GRC5_THISH</name>
<feature type="transmembrane region" description="Helical" evidence="6">
    <location>
        <begin position="79"/>
        <end position="96"/>
    </location>
</feature>
<evidence type="ECO:0000256" key="6">
    <source>
        <dbReference type="SAM" id="Phobius"/>
    </source>
</evidence>
<protein>
    <submittedName>
        <fullName evidence="7">ATP synthase protein I, putative</fullName>
    </submittedName>
</protein>
<organism evidence="7 8">
    <name type="scientific">Thioalkalivibrio sulfidiphilus (strain HL-EbGR7)</name>
    <dbReference type="NCBI Taxonomy" id="396588"/>
    <lineage>
        <taxon>Bacteria</taxon>
        <taxon>Pseudomonadati</taxon>
        <taxon>Pseudomonadota</taxon>
        <taxon>Gammaproteobacteria</taxon>
        <taxon>Chromatiales</taxon>
        <taxon>Ectothiorhodospiraceae</taxon>
        <taxon>Thioalkalivibrio</taxon>
    </lineage>
</organism>
<feature type="transmembrane region" description="Helical" evidence="6">
    <location>
        <begin position="102"/>
        <end position="120"/>
    </location>
</feature>
<dbReference type="RefSeq" id="WP_012639841.1">
    <property type="nucleotide sequence ID" value="NC_011901.1"/>
</dbReference>
<dbReference type="KEGG" id="tgr:Tgr7_3312"/>
<keyword evidence="2" id="KW-1003">Cell membrane</keyword>
<dbReference type="Pfam" id="PF03899">
    <property type="entry name" value="ATP-synt_I"/>
    <property type="match status" value="1"/>
</dbReference>
<evidence type="ECO:0000313" key="7">
    <source>
        <dbReference type="EMBL" id="ACL74379.1"/>
    </source>
</evidence>
<dbReference type="InterPro" id="IPR005598">
    <property type="entry name" value="ATP_synth_I"/>
</dbReference>
<accession>B8GRC5</accession>
<dbReference type="GO" id="GO:0005886">
    <property type="term" value="C:plasma membrane"/>
    <property type="evidence" value="ECO:0007669"/>
    <property type="project" value="UniProtKB-SubCell"/>
</dbReference>
<evidence type="ECO:0000256" key="4">
    <source>
        <dbReference type="ARBA" id="ARBA00022989"/>
    </source>
</evidence>
<sequence precursor="true">MAFINSTTRRLLVIQACVAAAGFLVFSWLSGPYAAWSALAGGGIGFITTAFFALRVFAGGAERPAKVIVRTFYVGESQKILLTVALFVVAIVWLEVSFLPMFATYMVSLMAFWIVLLPALSGTQD</sequence>
<keyword evidence="3 6" id="KW-0812">Transmembrane</keyword>
<dbReference type="HOGENOM" id="CLU_121415_3_2_6"/>
<evidence type="ECO:0000256" key="3">
    <source>
        <dbReference type="ARBA" id="ARBA00022692"/>
    </source>
</evidence>
<evidence type="ECO:0000256" key="1">
    <source>
        <dbReference type="ARBA" id="ARBA00004651"/>
    </source>
</evidence>
<evidence type="ECO:0000256" key="2">
    <source>
        <dbReference type="ARBA" id="ARBA00022475"/>
    </source>
</evidence>
<keyword evidence="8" id="KW-1185">Reference proteome</keyword>
<dbReference type="Proteomes" id="UP000002383">
    <property type="component" value="Chromosome"/>
</dbReference>
<keyword evidence="5 6" id="KW-0472">Membrane</keyword>
<reference evidence="7 8" key="1">
    <citation type="journal article" date="2011" name="Stand. Genomic Sci.">
        <title>Complete genome sequence of 'Thioalkalivibrio sulfidophilus' HL-EbGr7.</title>
        <authorList>
            <person name="Muyzer G."/>
            <person name="Sorokin D.Y."/>
            <person name="Mavromatis K."/>
            <person name="Lapidus A."/>
            <person name="Clum A."/>
            <person name="Ivanova N."/>
            <person name="Pati A."/>
            <person name="d'Haeseleer P."/>
            <person name="Woyke T."/>
            <person name="Kyrpides N.C."/>
        </authorList>
    </citation>
    <scope>NUCLEOTIDE SEQUENCE [LARGE SCALE GENOMIC DNA]</scope>
    <source>
        <strain evidence="7 8">HL-EbGR7</strain>
    </source>
</reference>
<evidence type="ECO:0000313" key="8">
    <source>
        <dbReference type="Proteomes" id="UP000002383"/>
    </source>
</evidence>
<comment type="subcellular location">
    <subcellularLocation>
        <location evidence="1">Cell membrane</location>
        <topology evidence="1">Multi-pass membrane protein</topology>
    </subcellularLocation>
</comment>
<keyword evidence="4 6" id="KW-1133">Transmembrane helix</keyword>
<feature type="transmembrane region" description="Helical" evidence="6">
    <location>
        <begin position="35"/>
        <end position="58"/>
    </location>
</feature>
<gene>
    <name evidence="7" type="ordered locus">Tgr7_3312</name>
</gene>
<dbReference type="AlphaFoldDB" id="B8GRC5"/>
<evidence type="ECO:0000256" key="5">
    <source>
        <dbReference type="ARBA" id="ARBA00023136"/>
    </source>
</evidence>
<dbReference type="STRING" id="396588.Tgr7_3312"/>
<dbReference type="eggNOG" id="COG3312">
    <property type="taxonomic scope" value="Bacteria"/>
</dbReference>
<feature type="transmembrane region" description="Helical" evidence="6">
    <location>
        <begin position="12"/>
        <end position="29"/>
    </location>
</feature>
<dbReference type="OrthoDB" id="5702716at2"/>
<dbReference type="EMBL" id="CP001339">
    <property type="protein sequence ID" value="ACL74379.1"/>
    <property type="molecule type" value="Genomic_DNA"/>
</dbReference>
<proteinExistence type="predicted"/>